<dbReference type="Pfam" id="PF24681">
    <property type="entry name" value="Kelch_KLHDC2_KLHL20_DRC7"/>
    <property type="match status" value="1"/>
</dbReference>
<dbReference type="EMBL" id="CAJGYM010000066">
    <property type="protein sequence ID" value="CAD6196130.1"/>
    <property type="molecule type" value="Genomic_DNA"/>
</dbReference>
<organism evidence="2 3">
    <name type="scientific">Caenorhabditis auriculariae</name>
    <dbReference type="NCBI Taxonomy" id="2777116"/>
    <lineage>
        <taxon>Eukaryota</taxon>
        <taxon>Metazoa</taxon>
        <taxon>Ecdysozoa</taxon>
        <taxon>Nematoda</taxon>
        <taxon>Chromadorea</taxon>
        <taxon>Rhabditida</taxon>
        <taxon>Rhabditina</taxon>
        <taxon>Rhabditomorpha</taxon>
        <taxon>Rhabditoidea</taxon>
        <taxon>Rhabditidae</taxon>
        <taxon>Peloderinae</taxon>
        <taxon>Caenorhabditis</taxon>
    </lineage>
</organism>
<name>A0A8S1HHK4_9PELO</name>
<evidence type="ECO:0008006" key="4">
    <source>
        <dbReference type="Google" id="ProtNLM"/>
    </source>
</evidence>
<proteinExistence type="predicted"/>
<evidence type="ECO:0000313" key="2">
    <source>
        <dbReference type="EMBL" id="CAD6196130.1"/>
    </source>
</evidence>
<dbReference type="InterPro" id="IPR006652">
    <property type="entry name" value="Kelch_1"/>
</dbReference>
<dbReference type="InterPro" id="IPR052637">
    <property type="entry name" value="KLHDC3-like"/>
</dbReference>
<dbReference type="InterPro" id="IPR015915">
    <property type="entry name" value="Kelch-typ_b-propeller"/>
</dbReference>
<comment type="caution">
    <text evidence="2">The sequence shown here is derived from an EMBL/GenBank/DDBJ whole genome shotgun (WGS) entry which is preliminary data.</text>
</comment>
<protein>
    <recommendedName>
        <fullName evidence="4">Kelch domain-containing protein 3</fullName>
    </recommendedName>
</protein>
<gene>
    <name evidence="2" type="ORF">CAUJ_LOCUS12045</name>
</gene>
<keyword evidence="1" id="KW-0880">Kelch repeat</keyword>
<dbReference type="OrthoDB" id="432528at2759"/>
<dbReference type="Gene3D" id="2.120.10.80">
    <property type="entry name" value="Kelch-type beta propeller"/>
    <property type="match status" value="2"/>
</dbReference>
<dbReference type="GO" id="GO:0003682">
    <property type="term" value="F:chromatin binding"/>
    <property type="evidence" value="ECO:0007669"/>
    <property type="project" value="InterPro"/>
</dbReference>
<dbReference type="Proteomes" id="UP000835052">
    <property type="component" value="Unassembled WGS sequence"/>
</dbReference>
<evidence type="ECO:0000313" key="3">
    <source>
        <dbReference type="Proteomes" id="UP000835052"/>
    </source>
</evidence>
<reference evidence="2" key="1">
    <citation type="submission" date="2020-10" db="EMBL/GenBank/DDBJ databases">
        <authorList>
            <person name="Kikuchi T."/>
        </authorList>
    </citation>
    <scope>NUCLEOTIDE SEQUENCE</scope>
    <source>
        <strain evidence="2">NKZ352</strain>
    </source>
</reference>
<keyword evidence="3" id="KW-1185">Reference proteome</keyword>
<dbReference type="PANTHER" id="PTHR46461">
    <property type="entry name" value="KELCH DOMAIN-CONTAINING PROTEIN 3"/>
    <property type="match status" value="1"/>
</dbReference>
<dbReference type="SUPFAM" id="SSF117281">
    <property type="entry name" value="Kelch motif"/>
    <property type="match status" value="2"/>
</dbReference>
<evidence type="ECO:0000256" key="1">
    <source>
        <dbReference type="ARBA" id="ARBA00022441"/>
    </source>
</evidence>
<dbReference type="Pfam" id="PF01344">
    <property type="entry name" value="Kelch_1"/>
    <property type="match status" value="1"/>
</dbReference>
<dbReference type="GO" id="GO:0005737">
    <property type="term" value="C:cytoplasm"/>
    <property type="evidence" value="ECO:0007669"/>
    <property type="project" value="TreeGrafter"/>
</dbReference>
<accession>A0A8S1HHK4</accession>
<dbReference type="FunFam" id="2.120.10.80:FF:000134">
    <property type="entry name" value="Kelch domain-containing protein, putative"/>
    <property type="match status" value="1"/>
</dbReference>
<dbReference type="AlphaFoldDB" id="A0A8S1HHK4"/>
<dbReference type="PANTHER" id="PTHR46461:SF1">
    <property type="entry name" value="KELCH DOMAIN-CONTAINING PROTEIN 3"/>
    <property type="match status" value="1"/>
</dbReference>
<sequence length="413" mass="46995">MRWTIHLEGGPRRVNHAAVVLSGNVYSFGGYCSGDVQNGMENIDVHMLDTETYRWSKVQHTNEPESEVRSFSIDGQPLEQLPYQRYGHTVCAYRNEAYLWGGRNDEFGASNVIHKFDPVARRWSLVKTIGSIPPARDGHTAIVVDDKMIVFGGFEEDMQRFSQETYVYNFLTCRWTEFVTKGDPPTWRDFHTAVEIDDVMYVFGGRSDHNGQFHSTRDKYDTQLMALNLVTGEWTRPTVSGTAPCGRRSHSAWSYEGKMYLFGGYLGTKNVHFGDLFCYDPKTSVWTYLRPFGECPAPRRRQCTVLVGNRVFLFGGTMPNPKACTPILSSIEPQTLNTAAGLADLADLYVLDYSPSLRQLAMSKVLQLIDHDPLILRYRFNSLLPYELREDMFLMIHPNTVTTSAQLRNETSG</sequence>